<dbReference type="PANTHER" id="PTHR42241">
    <property type="entry name" value="HYPOTHETICAL MEMBRANE PROTEIN, CONSERVED, DUF998 FAMILY"/>
    <property type="match status" value="1"/>
</dbReference>
<protein>
    <submittedName>
        <fullName evidence="2">DUF998 domain-containing protein</fullName>
    </submittedName>
</protein>
<keyword evidence="1" id="KW-0812">Transmembrane</keyword>
<organism evidence="2">
    <name type="scientific">Candidatus Methanomethylicus mesodigestus</name>
    <dbReference type="NCBI Taxonomy" id="1867258"/>
    <lineage>
        <taxon>Archaea</taxon>
        <taxon>Thermoproteota</taxon>
        <taxon>Methanosuratincolia</taxon>
        <taxon>Candidatus Methanomethylicales</taxon>
        <taxon>Candidatus Methanomethylicaceae</taxon>
        <taxon>Candidatus Methanomethylicus</taxon>
    </lineage>
</organism>
<feature type="transmembrane region" description="Helical" evidence="1">
    <location>
        <begin position="149"/>
        <end position="169"/>
    </location>
</feature>
<feature type="transmembrane region" description="Helical" evidence="1">
    <location>
        <begin position="72"/>
        <end position="93"/>
    </location>
</feature>
<dbReference type="InterPro" id="IPR009339">
    <property type="entry name" value="DUF998"/>
</dbReference>
<evidence type="ECO:0000256" key="1">
    <source>
        <dbReference type="SAM" id="Phobius"/>
    </source>
</evidence>
<sequence length="205" mass="22310">MKKSFIFSKIGVDNDLGGRGLDRQIGIASGALALVVLYSTIILCVALSPWFSWEANALSDFGHTYRSNVAPIFNFGLLLTGALMTVYSLLALVEYAKKTAYFLIFSAFSLQLVATFNETFGRLHYYVSVLLFLSLLVVSLAFTIEKKSWLGLIVFLGAIGWGAYFAGIFEWGVAVPETISALSVTPWYLSALLKAARPNASSAGH</sequence>
<dbReference type="Pfam" id="PF06197">
    <property type="entry name" value="DUF998"/>
    <property type="match status" value="1"/>
</dbReference>
<reference evidence="2" key="1">
    <citation type="journal article" date="2020" name="mSystems">
        <title>Genome- and Community-Level Interaction Insights into Carbon Utilization and Element Cycling Functions of Hydrothermarchaeota in Hydrothermal Sediment.</title>
        <authorList>
            <person name="Zhou Z."/>
            <person name="Liu Y."/>
            <person name="Xu W."/>
            <person name="Pan J."/>
            <person name="Luo Z.H."/>
            <person name="Li M."/>
        </authorList>
    </citation>
    <scope>NUCLEOTIDE SEQUENCE [LARGE SCALE GENOMIC DNA]</scope>
    <source>
        <strain evidence="2">SpSt-468</strain>
    </source>
</reference>
<name>A0A7C3ESQ2_9CREN</name>
<dbReference type="PANTHER" id="PTHR42241:SF2">
    <property type="entry name" value="HYPOTHETICAL MEMBRANE PROTEIN, CONSERVED, DUF998 FAMILY"/>
    <property type="match status" value="1"/>
</dbReference>
<comment type="caution">
    <text evidence="2">The sequence shown here is derived from an EMBL/GenBank/DDBJ whole genome shotgun (WGS) entry which is preliminary data.</text>
</comment>
<keyword evidence="1" id="KW-1133">Transmembrane helix</keyword>
<gene>
    <name evidence="2" type="ORF">ENS19_03975</name>
</gene>
<feature type="transmembrane region" description="Helical" evidence="1">
    <location>
        <begin position="123"/>
        <end position="142"/>
    </location>
</feature>
<feature type="transmembrane region" description="Helical" evidence="1">
    <location>
        <begin position="31"/>
        <end position="52"/>
    </location>
</feature>
<accession>A0A7C3ESQ2</accession>
<feature type="transmembrane region" description="Helical" evidence="1">
    <location>
        <begin position="100"/>
        <end position="117"/>
    </location>
</feature>
<evidence type="ECO:0000313" key="2">
    <source>
        <dbReference type="EMBL" id="HFK20420.1"/>
    </source>
</evidence>
<keyword evidence="1" id="KW-0472">Membrane</keyword>
<proteinExistence type="predicted"/>
<dbReference type="EMBL" id="DSTX01000005">
    <property type="protein sequence ID" value="HFK20420.1"/>
    <property type="molecule type" value="Genomic_DNA"/>
</dbReference>
<dbReference type="AlphaFoldDB" id="A0A7C3ESQ2"/>